<dbReference type="KEGG" id="dak:DaAHT2_0332"/>
<reference evidence="8" key="1">
    <citation type="submission" date="2010-02" db="EMBL/GenBank/DDBJ databases">
        <title>Complete sequence of Desulfurivibrio alkaliphilus AHT2.</title>
        <authorList>
            <consortium name="US DOE Joint Genome Institute"/>
            <person name="Pitluck S."/>
            <person name="Chertkov O."/>
            <person name="Detter J.C."/>
            <person name="Han C."/>
            <person name="Tapia R."/>
            <person name="Larimer F."/>
            <person name="Land M."/>
            <person name="Hauser L."/>
            <person name="Kyrpides N."/>
            <person name="Mikhailova N."/>
            <person name="Sorokin D.Y."/>
            <person name="Muyzer G."/>
            <person name="Woyke T."/>
        </authorList>
    </citation>
    <scope>NUCLEOTIDE SEQUENCE [LARGE SCALE GENOMIC DNA]</scope>
    <source>
        <strain evidence="8">DSM 19089 / UNIQEM U267 / AHT2</strain>
    </source>
</reference>
<evidence type="ECO:0000313" key="4">
    <source>
        <dbReference type="EMBL" id="ADH86429.1"/>
    </source>
</evidence>
<sequence length="509" mass="57371">MANRRFEMFQYRQVLTQMRSVQSDRQIAKAKLMGRRKAAQLRALAQQQGWLDPAQELPDDAELAKVLALPAPGESAVPMLLPYQEQLKTWQAAGINGTTMYQALVREHGFTGSYSSVRRFLKTLKEDNPQATVMLDFAPGEAAQVDFGSGPKLLDSQTGKPFSTWVFVMTLAFSRHQYAEIVRDQKVATWLGCHRRAFEFFGGVPAKVMIDNLKAGIIKACWHDPAVNRSYAEFAEGYGFLISPCPPRQPQMKGRVESGVKYVKNNFLPLREFRSLVDANRQLKEWVLATAGNRSHGTTKQKPLVMFAEAEKAFLKPLPAVAPELAVWAEHKLHGNCHLQFDKAYYSAPFKLVHKKLWVKATETTVKIYHQHQQVAVHPRCARPGQKATCVDHLPPDAVAYLMRDPQWCLKQAGEIGPRCHHLVKRLLSHRVVDHLRAAQGVLRLAGKYGPERLEAACHRALIYDSPQYITVKTILGKGLDQQPPETEPVAAGVAYRGQGRFQRQQLFH</sequence>
<dbReference type="GO" id="GO:0003676">
    <property type="term" value="F:nucleic acid binding"/>
    <property type="evidence" value="ECO:0007669"/>
    <property type="project" value="InterPro"/>
</dbReference>
<dbReference type="EMBL" id="CP001940">
    <property type="protein sequence ID" value="ADH86856.1"/>
    <property type="molecule type" value="Genomic_DNA"/>
</dbReference>
<evidence type="ECO:0000259" key="2">
    <source>
        <dbReference type="PROSITE" id="PS50994"/>
    </source>
</evidence>
<dbReference type="HOGENOM" id="CLU_020626_11_2_7"/>
<evidence type="ECO:0000313" key="5">
    <source>
        <dbReference type="EMBL" id="ADH86694.1"/>
    </source>
</evidence>
<feature type="domain" description="Integrase catalytic" evidence="2">
    <location>
        <begin position="135"/>
        <end position="311"/>
    </location>
</feature>
<organism evidence="7 8">
    <name type="scientific">Desulfurivibrio alkaliphilus (strain DSM 19089 / UNIQEM U267 / AHT2)</name>
    <dbReference type="NCBI Taxonomy" id="589865"/>
    <lineage>
        <taxon>Bacteria</taxon>
        <taxon>Pseudomonadati</taxon>
        <taxon>Thermodesulfobacteriota</taxon>
        <taxon>Desulfobulbia</taxon>
        <taxon>Desulfobulbales</taxon>
        <taxon>Desulfobulbaceae</taxon>
        <taxon>Desulfurivibrio</taxon>
    </lineage>
</organism>
<dbReference type="STRING" id="589865.DaAHT2_0332"/>
<dbReference type="EMBL" id="CP001940">
    <property type="protein sequence ID" value="ADH86429.1"/>
    <property type="molecule type" value="Genomic_DNA"/>
</dbReference>
<evidence type="ECO:0000313" key="3">
    <source>
        <dbReference type="EMBL" id="ADH85042.1"/>
    </source>
</evidence>
<proteinExistence type="inferred from homology"/>
<dbReference type="NCBIfam" id="NF033546">
    <property type="entry name" value="transpos_IS21"/>
    <property type="match status" value="1"/>
</dbReference>
<dbReference type="PANTHER" id="PTHR35004">
    <property type="entry name" value="TRANSPOSASE RV3428C-RELATED"/>
    <property type="match status" value="1"/>
</dbReference>
<dbReference type="EMBL" id="CP001940">
    <property type="protein sequence ID" value="ADH85042.1"/>
    <property type="molecule type" value="Genomic_DNA"/>
</dbReference>
<dbReference type="PANTHER" id="PTHR35004:SF8">
    <property type="entry name" value="TRANSPOSASE RV3428C-RELATED"/>
    <property type="match status" value="1"/>
</dbReference>
<gene>
    <name evidence="3" type="ordered locus">DaAHT2_0332</name>
    <name evidence="4" type="ordered locus">DaAHT2_1737</name>
    <name evidence="5" type="ordered locus">DaAHT2_2017</name>
    <name evidence="6" type="ordered locus">DaAHT2_2188</name>
    <name evidence="7" type="ordered locus">DaAHT2_2592</name>
</gene>
<dbReference type="Gene3D" id="3.30.420.10">
    <property type="entry name" value="Ribonuclease H-like superfamily/Ribonuclease H"/>
    <property type="match status" value="1"/>
</dbReference>
<accession>D6Z0Z5</accession>
<dbReference type="EMBL" id="CP001940">
    <property type="protein sequence ID" value="ADH87255.1"/>
    <property type="molecule type" value="Genomic_DNA"/>
</dbReference>
<dbReference type="InterPro" id="IPR012337">
    <property type="entry name" value="RNaseH-like_sf"/>
</dbReference>
<evidence type="ECO:0000313" key="6">
    <source>
        <dbReference type="EMBL" id="ADH86856.1"/>
    </source>
</evidence>
<dbReference type="eggNOG" id="COG4584">
    <property type="taxonomic scope" value="Bacteria"/>
</dbReference>
<dbReference type="GO" id="GO:0015074">
    <property type="term" value="P:DNA integration"/>
    <property type="evidence" value="ECO:0007669"/>
    <property type="project" value="InterPro"/>
</dbReference>
<dbReference type="Proteomes" id="UP000001508">
    <property type="component" value="Chromosome"/>
</dbReference>
<dbReference type="KEGG" id="dak:DaAHT2_2592"/>
<dbReference type="KEGG" id="dak:DaAHT2_1737"/>
<dbReference type="KEGG" id="dak:DaAHT2_2017"/>
<evidence type="ECO:0000313" key="7">
    <source>
        <dbReference type="EMBL" id="ADH87255.1"/>
    </source>
</evidence>
<dbReference type="EMBL" id="CP001940">
    <property type="protein sequence ID" value="ADH86694.1"/>
    <property type="molecule type" value="Genomic_DNA"/>
</dbReference>
<dbReference type="InParanoid" id="D6Z0Z5"/>
<dbReference type="Pfam" id="PF00665">
    <property type="entry name" value="rve"/>
    <property type="match status" value="1"/>
</dbReference>
<dbReference type="SUPFAM" id="SSF53098">
    <property type="entry name" value="Ribonuclease H-like"/>
    <property type="match status" value="1"/>
</dbReference>
<name>D6Z0Z5_DESAT</name>
<evidence type="ECO:0000313" key="8">
    <source>
        <dbReference type="Proteomes" id="UP000001508"/>
    </source>
</evidence>
<dbReference type="PROSITE" id="PS50994">
    <property type="entry name" value="INTEGRASE"/>
    <property type="match status" value="1"/>
</dbReference>
<dbReference type="InterPro" id="IPR001584">
    <property type="entry name" value="Integrase_cat-core"/>
</dbReference>
<dbReference type="InterPro" id="IPR054353">
    <property type="entry name" value="IstA-like_C"/>
</dbReference>
<dbReference type="InterPro" id="IPR036397">
    <property type="entry name" value="RNaseH_sf"/>
</dbReference>
<dbReference type="AlphaFoldDB" id="D6Z0Z5"/>
<evidence type="ECO:0000256" key="1">
    <source>
        <dbReference type="ARBA" id="ARBA00009277"/>
    </source>
</evidence>
<dbReference type="Pfam" id="PF22483">
    <property type="entry name" value="Mu-transpos_C_2"/>
    <property type="match status" value="1"/>
</dbReference>
<comment type="similarity">
    <text evidence="1">Belongs to the transposase IS21/IS408/IS1162 family.</text>
</comment>
<keyword evidence="8" id="KW-1185">Reference proteome</keyword>
<protein>
    <submittedName>
        <fullName evidence="7">Integrase catalytic region</fullName>
    </submittedName>
</protein>
<dbReference type="KEGG" id="dak:DaAHT2_2188"/>